<dbReference type="InterPro" id="IPR029000">
    <property type="entry name" value="Cyclophilin-like_dom_sf"/>
</dbReference>
<organism evidence="5 6">
    <name type="scientific">Hyphococcus flavus</name>
    <dbReference type="NCBI Taxonomy" id="1866326"/>
    <lineage>
        <taxon>Bacteria</taxon>
        <taxon>Pseudomonadati</taxon>
        <taxon>Pseudomonadota</taxon>
        <taxon>Alphaproteobacteria</taxon>
        <taxon>Parvularculales</taxon>
        <taxon>Parvularculaceae</taxon>
        <taxon>Hyphococcus</taxon>
    </lineage>
</organism>
<evidence type="ECO:0000259" key="4">
    <source>
        <dbReference type="SMART" id="SM00797"/>
    </source>
</evidence>
<gene>
    <name evidence="5" type="ORF">PUV54_07550</name>
</gene>
<sequence length="313" mass="33018">MTVATVINPGLFTTIQDLGRSGKRHLGVPLSGAADPVSYVLANVAAGNPWNAPALECTLKGPVLRFERNVTFALSGADMSATLNNGALHSHQPFDAKKGDLLSLSAAKTGARCYIAFAGGIEGDEFLGSRSTYPPASLGGIGGRAVMENDRLFSAALKAGAGTEIPHALRMSLAHAFVLRATAGPESMLFSNDLQLFFAGKWTAGRRADRMGVQLEGTKMIAEKHVSMASSPVFPGTVQCPSGGTPFLLLADAQTVGGYPRIAQVIGADIHLTGQIRPGDAIWFRKTTYAEAREIGRKKAVLFEGFVPRSCFL</sequence>
<evidence type="ECO:0000256" key="3">
    <source>
        <dbReference type="ARBA" id="ARBA00022840"/>
    </source>
</evidence>
<dbReference type="InterPro" id="IPR052708">
    <property type="entry name" value="PxpC"/>
</dbReference>
<evidence type="ECO:0000256" key="1">
    <source>
        <dbReference type="ARBA" id="ARBA00022741"/>
    </source>
</evidence>
<dbReference type="SMART" id="SM00797">
    <property type="entry name" value="AHS2"/>
    <property type="match status" value="1"/>
</dbReference>
<dbReference type="Proteomes" id="UP001214043">
    <property type="component" value="Chromosome"/>
</dbReference>
<dbReference type="NCBIfam" id="TIGR00724">
    <property type="entry name" value="urea_amlyse_rel"/>
    <property type="match status" value="1"/>
</dbReference>
<dbReference type="RefSeq" id="WP_274495007.1">
    <property type="nucleotide sequence ID" value="NZ_CP118166.1"/>
</dbReference>
<dbReference type="AlphaFoldDB" id="A0AAE9ZHB0"/>
<dbReference type="Pfam" id="PF02626">
    <property type="entry name" value="CT_A_B"/>
    <property type="match status" value="1"/>
</dbReference>
<dbReference type="KEGG" id="hfl:PUV54_07550"/>
<keyword evidence="3" id="KW-0067">ATP-binding</keyword>
<keyword evidence="1" id="KW-0547">Nucleotide-binding</keyword>
<accession>A0AAE9ZHB0</accession>
<dbReference type="SUPFAM" id="SSF50891">
    <property type="entry name" value="Cyclophilin-like"/>
    <property type="match status" value="1"/>
</dbReference>
<dbReference type="InterPro" id="IPR003778">
    <property type="entry name" value="CT_A_B"/>
</dbReference>
<dbReference type="GO" id="GO:0005524">
    <property type="term" value="F:ATP binding"/>
    <property type="evidence" value="ECO:0007669"/>
    <property type="project" value="UniProtKB-KW"/>
</dbReference>
<evidence type="ECO:0000313" key="6">
    <source>
        <dbReference type="Proteomes" id="UP001214043"/>
    </source>
</evidence>
<dbReference type="GO" id="GO:0016787">
    <property type="term" value="F:hydrolase activity"/>
    <property type="evidence" value="ECO:0007669"/>
    <property type="project" value="UniProtKB-KW"/>
</dbReference>
<proteinExistence type="predicted"/>
<reference evidence="5" key="1">
    <citation type="submission" date="2023-02" db="EMBL/GenBank/DDBJ databases">
        <title>Genome sequence of Hyphococcus flavus.</title>
        <authorList>
            <person name="Rong J.-C."/>
            <person name="Zhao Q."/>
            <person name="Yi M."/>
            <person name="Wu J.-Y."/>
        </authorList>
    </citation>
    <scope>NUCLEOTIDE SEQUENCE</scope>
    <source>
        <strain evidence="5">MCCC 1K03223</strain>
    </source>
</reference>
<keyword evidence="2" id="KW-0378">Hydrolase</keyword>
<protein>
    <submittedName>
        <fullName evidence="5">Biotin-dependent carboxyltransferase family protein</fullName>
    </submittedName>
</protein>
<keyword evidence="6" id="KW-1185">Reference proteome</keyword>
<feature type="domain" description="Carboxyltransferase" evidence="4">
    <location>
        <begin position="25"/>
        <end position="302"/>
    </location>
</feature>
<dbReference type="PANTHER" id="PTHR43309:SF3">
    <property type="entry name" value="5-OXOPROLINASE SUBUNIT C"/>
    <property type="match status" value="1"/>
</dbReference>
<dbReference type="PANTHER" id="PTHR43309">
    <property type="entry name" value="5-OXOPROLINASE SUBUNIT C"/>
    <property type="match status" value="1"/>
</dbReference>
<dbReference type="EMBL" id="CP118166">
    <property type="protein sequence ID" value="WDI33048.1"/>
    <property type="molecule type" value="Genomic_DNA"/>
</dbReference>
<evidence type="ECO:0000313" key="5">
    <source>
        <dbReference type="EMBL" id="WDI33048.1"/>
    </source>
</evidence>
<name>A0AAE9ZHB0_9PROT</name>
<dbReference type="Gene3D" id="2.40.100.10">
    <property type="entry name" value="Cyclophilin-like"/>
    <property type="match status" value="1"/>
</dbReference>
<evidence type="ECO:0000256" key="2">
    <source>
        <dbReference type="ARBA" id="ARBA00022801"/>
    </source>
</evidence>